<gene>
    <name evidence="4" type="primary">Sb34</name>
</gene>
<dbReference type="InterPro" id="IPR036915">
    <property type="entry name" value="Cyclin-like_sf"/>
</dbReference>
<dbReference type="PIR" id="T52062">
    <property type="entry name" value="T52062"/>
</dbReference>
<protein>
    <submittedName>
        <fullName evidence="4">PREG-like protein</fullName>
    </submittedName>
</protein>
<dbReference type="InterPro" id="IPR013922">
    <property type="entry name" value="Cyclin_PHO80-like"/>
</dbReference>
<organism evidence="4">
    <name type="scientific">Picea mariana</name>
    <name type="common">Black spruce</name>
    <name type="synonym">Abies mariana</name>
    <dbReference type="NCBI Taxonomy" id="3335"/>
    <lineage>
        <taxon>Eukaryota</taxon>
        <taxon>Viridiplantae</taxon>
        <taxon>Streptophyta</taxon>
        <taxon>Embryophyta</taxon>
        <taxon>Tracheophyta</taxon>
        <taxon>Spermatophyta</taxon>
        <taxon>Pinopsida</taxon>
        <taxon>Pinidae</taxon>
        <taxon>Conifers I</taxon>
        <taxon>Pinales</taxon>
        <taxon>Pinaceae</taxon>
        <taxon>Picea</taxon>
    </lineage>
</organism>
<dbReference type="PANTHER" id="PTHR15615:SF121">
    <property type="entry name" value="CYCLIN-U1-1"/>
    <property type="match status" value="1"/>
</dbReference>
<evidence type="ECO:0000256" key="1">
    <source>
        <dbReference type="ARBA" id="ARBA00007215"/>
    </source>
</evidence>
<dbReference type="SUPFAM" id="SSF47954">
    <property type="entry name" value="Cyclin-like"/>
    <property type="match status" value="1"/>
</dbReference>
<comment type="similarity">
    <text evidence="1">Belongs to the cyclin family. Cyclin U/P subfamily.</text>
</comment>
<dbReference type="AlphaFoldDB" id="O65065"/>
<evidence type="ECO:0000313" key="4">
    <source>
        <dbReference type="EMBL" id="AAC32127.1"/>
    </source>
</evidence>
<feature type="non-terminal residue" evidence="4">
    <location>
        <position position="1"/>
    </location>
</feature>
<accession>O65065</accession>
<dbReference type="GO" id="GO:0019901">
    <property type="term" value="F:protein kinase binding"/>
    <property type="evidence" value="ECO:0007669"/>
    <property type="project" value="InterPro"/>
</dbReference>
<evidence type="ECO:0000256" key="2">
    <source>
        <dbReference type="ARBA" id="ARBA00022618"/>
    </source>
</evidence>
<sequence length="284" mass="31551">KKAAGSSYQSESFGGRAIKSLARSINGNVCVKTGGLMQSDICRLRAVAEDGGLGVGEEEEGNDFPPDSQQPRILSVLSYALRRLVTRNDQFTPKNFVTVFHGVRTPGISIAKYLERVYKYTSCSPSCFVVAYIYIDRLVHRQPNFPVISLNIHRLLLTSLMIAAKMLDDAHYNNAFYARVGGVSIAELNRLEVDFLFRLDFRLKVTASVFESYCLHLEKEMLCGASGQRIDRTLPGFHRSTDVVSSDLDIVIREESKVQVSVRCPRCSPATTMVVGDHPDPPGR</sequence>
<keyword evidence="2" id="KW-0132">Cell division</keyword>
<name>O65065_PICMA</name>
<dbReference type="EMBL" id="AF051226">
    <property type="protein sequence ID" value="AAC32127.1"/>
    <property type="molecule type" value="mRNA"/>
</dbReference>
<keyword evidence="3" id="KW-0131">Cell cycle</keyword>
<dbReference type="CDD" id="cd20604">
    <property type="entry name" value="CYCLIN_AtCycU-like"/>
    <property type="match status" value="1"/>
</dbReference>
<dbReference type="Pfam" id="PF08613">
    <property type="entry name" value="Cyclin"/>
    <property type="match status" value="1"/>
</dbReference>
<evidence type="ECO:0000256" key="3">
    <source>
        <dbReference type="ARBA" id="ARBA00023306"/>
    </source>
</evidence>
<proteinExistence type="evidence at transcript level"/>
<reference evidence="4" key="1">
    <citation type="journal article" date="1998" name="Genetics">
        <title>Sequence-tagged-site (STS) markers of arbitrary genes: development, characterization and analysis of linkage in black spruce.</title>
        <authorList>
            <person name="Perry D.J."/>
            <person name="Bousquet J."/>
        </authorList>
    </citation>
    <scope>NUCLEOTIDE SEQUENCE</scope>
</reference>
<dbReference type="PANTHER" id="PTHR15615">
    <property type="match status" value="1"/>
</dbReference>
<dbReference type="GO" id="GO:0051301">
    <property type="term" value="P:cell division"/>
    <property type="evidence" value="ECO:0007669"/>
    <property type="project" value="UniProtKB-KW"/>
</dbReference>
<dbReference type="Gene3D" id="1.10.472.10">
    <property type="entry name" value="Cyclin-like"/>
    <property type="match status" value="1"/>
</dbReference>